<sequence length="64" mass="7455">MRIKKKSLFIVIIFFVFTYKFANIANVKNVKCKINTNENIAGYTPIQIRHAYGFDKTKVNGKKK</sequence>
<dbReference type="RefSeq" id="WP_310944075.1">
    <property type="nucleotide sequence ID" value="NZ_JARUIS010000022.1"/>
</dbReference>
<proteinExistence type="predicted"/>
<accession>A0AAE4FMJ5</accession>
<comment type="caution">
    <text evidence="1">The sequence shown here is derived from an EMBL/GenBank/DDBJ whole genome shotgun (WGS) entry which is preliminary data.</text>
</comment>
<dbReference type="EMBL" id="JARUIS010000022">
    <property type="protein sequence ID" value="MDS1004518.1"/>
    <property type="molecule type" value="Genomic_DNA"/>
</dbReference>
<name>A0AAE4FMJ5_CLOSG</name>
<organism evidence="1 2">
    <name type="scientific">Clostridium sporogenes</name>
    <dbReference type="NCBI Taxonomy" id="1509"/>
    <lineage>
        <taxon>Bacteria</taxon>
        <taxon>Bacillati</taxon>
        <taxon>Bacillota</taxon>
        <taxon>Clostridia</taxon>
        <taxon>Eubacteriales</taxon>
        <taxon>Clostridiaceae</taxon>
        <taxon>Clostridium</taxon>
    </lineage>
</organism>
<evidence type="ECO:0000313" key="2">
    <source>
        <dbReference type="Proteomes" id="UP001182303"/>
    </source>
</evidence>
<gene>
    <name evidence="1" type="ORF">P9J83_13560</name>
</gene>
<dbReference type="AlphaFoldDB" id="A0AAE4FMJ5"/>
<evidence type="ECO:0000313" key="1">
    <source>
        <dbReference type="EMBL" id="MDS1004518.1"/>
    </source>
</evidence>
<reference evidence="1" key="1">
    <citation type="submission" date="2023-04" db="EMBL/GenBank/DDBJ databases">
        <title>Assessment of the microbiological origin of a defect in Grana Padano cheese.</title>
        <authorList>
            <person name="Zago M."/>
            <person name="Rossetti L."/>
            <person name="Bonvini B."/>
            <person name="Carminati D."/>
            <person name="Giraffa G."/>
        </authorList>
    </citation>
    <scope>NUCLEOTIDE SEQUENCE</scope>
    <source>
        <strain evidence="1">4990</strain>
    </source>
</reference>
<protein>
    <submittedName>
        <fullName evidence="1">Uncharacterized protein</fullName>
    </submittedName>
</protein>
<dbReference type="Proteomes" id="UP001182303">
    <property type="component" value="Unassembled WGS sequence"/>
</dbReference>